<protein>
    <submittedName>
        <fullName evidence="3">Uncharacterized protein</fullName>
    </submittedName>
</protein>
<dbReference type="GO" id="GO:0032991">
    <property type="term" value="C:protein-containing complex"/>
    <property type="evidence" value="ECO:0007669"/>
    <property type="project" value="UniProtKB-ARBA"/>
</dbReference>
<organism evidence="3">
    <name type="scientific">Trypanosoma vivax (strain Y486)</name>
    <dbReference type="NCBI Taxonomy" id="1055687"/>
    <lineage>
        <taxon>Eukaryota</taxon>
        <taxon>Discoba</taxon>
        <taxon>Euglenozoa</taxon>
        <taxon>Kinetoplastea</taxon>
        <taxon>Metakinetoplastina</taxon>
        <taxon>Trypanosomatida</taxon>
        <taxon>Trypanosomatidae</taxon>
        <taxon>Trypanosoma</taxon>
        <taxon>Duttonella</taxon>
    </lineage>
</organism>
<sequence length="565" mass="62205">MVSAILPSEFRCFRHITYVYARNLPIHATEAQVEGTCERRCPQQQPSHVSSYFVLSLTPSSSRGCPILNNSDEDRRFYISEVRSGTRHPVWRHIPLEIRKRFASLTRFVLSLYYYSACGTDPHPNPDTDFLLYEMLVETSHVQYVAPSMTKADSLPQLPYHVDSGPNSFVVFLRCADGIFFPLHQGMRAGDGVPSTVQVREGTAPLVTALGTSVASAVLPVSPRESRSGAVLRLIDGVESITLGDVKTCATGTLAWSYLSELATARREEQERLAYARAGKSYQTTSTAASRYALLESRLANVLKQQEQRIQEVHQLLNRCEEVRQSVSSQQQQLDVLEKVIHENEAHRVHAGAALKDREERLSALSTQLDEARRARLRELWELFPVHKEPTSVNDGEAVFTIGGHRLPYWSQTTGVTADLVREWSLALGCVAHVVSAIASLYGCTLPHPLLVCGAHSYVLRRPGLSAATVLSPGGGSSGEVRLPLHGTRASDRPAMAAAVQLLMTNVATLFNVIEEASISSGVTSVVETPESVRCLGDKLYRLSQVLQSPKGDHTVSRTRAPNTI</sequence>
<dbReference type="VEuPathDB" id="TriTrypDB:TvY486_0201560"/>
<dbReference type="GO" id="GO:0000149">
    <property type="term" value="F:SNARE binding"/>
    <property type="evidence" value="ECO:0007669"/>
    <property type="project" value="TreeGrafter"/>
</dbReference>
<dbReference type="AlphaFoldDB" id="G0TS19"/>
<dbReference type="PANTHER" id="PTHR15157">
    <property type="entry name" value="UV RADIATION RESISTANCE-ASSOCIATED GENE PROTEIN"/>
    <property type="match status" value="1"/>
</dbReference>
<gene>
    <name evidence="3" type="ORF">TVY486_0201560</name>
</gene>
<dbReference type="GO" id="GO:0005768">
    <property type="term" value="C:endosome"/>
    <property type="evidence" value="ECO:0007669"/>
    <property type="project" value="TreeGrafter"/>
</dbReference>
<dbReference type="EMBL" id="HE573018">
    <property type="protein sequence ID" value="CCC46743.1"/>
    <property type="molecule type" value="Genomic_DNA"/>
</dbReference>
<evidence type="ECO:0000256" key="2">
    <source>
        <dbReference type="SAM" id="Coils"/>
    </source>
</evidence>
<dbReference type="GO" id="GO:0035493">
    <property type="term" value="P:SNARE complex assembly"/>
    <property type="evidence" value="ECO:0007669"/>
    <property type="project" value="TreeGrafter"/>
</dbReference>
<reference evidence="3" key="1">
    <citation type="journal article" date="2012" name="Proc. Natl. Acad. Sci. U.S.A.">
        <title>Antigenic diversity is generated by distinct evolutionary mechanisms in African trypanosome species.</title>
        <authorList>
            <person name="Jackson A.P."/>
            <person name="Berry A."/>
            <person name="Aslett M."/>
            <person name="Allison H.C."/>
            <person name="Burton P."/>
            <person name="Vavrova-Anderson J."/>
            <person name="Brown R."/>
            <person name="Browne H."/>
            <person name="Corton N."/>
            <person name="Hauser H."/>
            <person name="Gamble J."/>
            <person name="Gilderthorp R."/>
            <person name="Marcello L."/>
            <person name="McQuillan J."/>
            <person name="Otto T.D."/>
            <person name="Quail M.A."/>
            <person name="Sanders M.J."/>
            <person name="van Tonder A."/>
            <person name="Ginger M.L."/>
            <person name="Field M.C."/>
            <person name="Barry J.D."/>
            <person name="Hertz-Fowler C."/>
            <person name="Berriman M."/>
        </authorList>
    </citation>
    <scope>NUCLEOTIDE SEQUENCE</scope>
    <source>
        <strain evidence="3">Y486</strain>
    </source>
</reference>
<dbReference type="Pfam" id="PF10186">
    <property type="entry name" value="ATG14"/>
    <property type="match status" value="1"/>
</dbReference>
<accession>G0TS19</accession>
<dbReference type="PANTHER" id="PTHR15157:SF5">
    <property type="entry name" value="UV RADIATION RESISTANCE-ASSOCIATED GENE PROTEIN"/>
    <property type="match status" value="1"/>
</dbReference>
<evidence type="ECO:0000256" key="1">
    <source>
        <dbReference type="ARBA" id="ARBA00023054"/>
    </source>
</evidence>
<name>G0TS19_TRYVY</name>
<dbReference type="GO" id="GO:0000323">
    <property type="term" value="C:lytic vacuole"/>
    <property type="evidence" value="ECO:0007669"/>
    <property type="project" value="TreeGrafter"/>
</dbReference>
<feature type="coiled-coil region" evidence="2">
    <location>
        <begin position="303"/>
        <end position="375"/>
    </location>
</feature>
<keyword evidence="1 2" id="KW-0175">Coiled coil</keyword>
<dbReference type="InterPro" id="IPR018791">
    <property type="entry name" value="UV_resistance/autophagy_Atg14"/>
</dbReference>
<evidence type="ECO:0000313" key="3">
    <source>
        <dbReference type="EMBL" id="CCC46743.1"/>
    </source>
</evidence>
<proteinExistence type="predicted"/>